<dbReference type="InterPro" id="IPR025333">
    <property type="entry name" value="DUF4239"/>
</dbReference>
<feature type="transmembrane region" description="Helical" evidence="1">
    <location>
        <begin position="56"/>
        <end position="77"/>
    </location>
</feature>
<dbReference type="EMBL" id="QGNA01000006">
    <property type="protein sequence ID" value="PWS34504.1"/>
    <property type="molecule type" value="Genomic_DNA"/>
</dbReference>
<dbReference type="AlphaFoldDB" id="A0A317F656"/>
<evidence type="ECO:0000256" key="1">
    <source>
        <dbReference type="SAM" id="Phobius"/>
    </source>
</evidence>
<name>A0A317F656_9PROT</name>
<sequence>MPEWLIQILDAMPVETQAFAFSLFFVAVAWFGVIFVRPFFRFWLRGQPRLNEIVNYASAGFSLFYGLLLGLLSVAAYTNARDISGFAGREAAELVSIYRSALAYPESTREEVRDLLRDYTLFVVDREWPAYRDGRVPVGGENRLLAIRETLLGFEPVTVTQQIAHTSILETFNSMVSLRQQRLAGVDPSIPTVMWFTVAIGAGITIVFLLLLEVRFGLHLFISGLICTFLGLMVFMIYVQDRPLRSEVAASSVPFALAYERVMRWDERP</sequence>
<keyword evidence="1" id="KW-0812">Transmembrane</keyword>
<dbReference type="Proteomes" id="UP000245765">
    <property type="component" value="Unassembled WGS sequence"/>
</dbReference>
<reference evidence="3" key="1">
    <citation type="submission" date="2018-05" db="EMBL/GenBank/DDBJ databases">
        <authorList>
            <person name="Du Z."/>
            <person name="Wang X."/>
        </authorList>
    </citation>
    <scope>NUCLEOTIDE SEQUENCE [LARGE SCALE GENOMIC DNA]</scope>
    <source>
        <strain evidence="3">CQN31</strain>
    </source>
</reference>
<evidence type="ECO:0000313" key="3">
    <source>
        <dbReference type="Proteomes" id="UP000245765"/>
    </source>
</evidence>
<keyword evidence="1" id="KW-0472">Membrane</keyword>
<dbReference type="RefSeq" id="WP_109872954.1">
    <property type="nucleotide sequence ID" value="NZ_QGNA01000006.1"/>
</dbReference>
<evidence type="ECO:0008006" key="4">
    <source>
        <dbReference type="Google" id="ProtNLM"/>
    </source>
</evidence>
<feature type="transmembrane region" description="Helical" evidence="1">
    <location>
        <begin position="219"/>
        <end position="239"/>
    </location>
</feature>
<keyword evidence="1" id="KW-1133">Transmembrane helix</keyword>
<proteinExistence type="predicted"/>
<accession>A0A317F656</accession>
<organism evidence="2 3">
    <name type="scientific">Falsiroseomonas bella</name>
    <dbReference type="NCBI Taxonomy" id="2184016"/>
    <lineage>
        <taxon>Bacteria</taxon>
        <taxon>Pseudomonadati</taxon>
        <taxon>Pseudomonadota</taxon>
        <taxon>Alphaproteobacteria</taxon>
        <taxon>Acetobacterales</taxon>
        <taxon>Roseomonadaceae</taxon>
        <taxon>Falsiroseomonas</taxon>
    </lineage>
</organism>
<dbReference type="Pfam" id="PF14023">
    <property type="entry name" value="Bestrophin-like"/>
    <property type="match status" value="1"/>
</dbReference>
<keyword evidence="3" id="KW-1185">Reference proteome</keyword>
<evidence type="ECO:0000313" key="2">
    <source>
        <dbReference type="EMBL" id="PWS34504.1"/>
    </source>
</evidence>
<comment type="caution">
    <text evidence="2">The sequence shown here is derived from an EMBL/GenBank/DDBJ whole genome shotgun (WGS) entry which is preliminary data.</text>
</comment>
<feature type="transmembrane region" description="Helical" evidence="1">
    <location>
        <begin position="193"/>
        <end position="212"/>
    </location>
</feature>
<dbReference type="OrthoDB" id="940913at2"/>
<gene>
    <name evidence="2" type="ORF">DFH01_23450</name>
</gene>
<feature type="transmembrane region" description="Helical" evidence="1">
    <location>
        <begin position="20"/>
        <end position="44"/>
    </location>
</feature>
<protein>
    <recommendedName>
        <fullName evidence="4">DUF4239 domain-containing protein</fullName>
    </recommendedName>
</protein>